<protein>
    <submittedName>
        <fullName evidence="2">DUF1295-domain-containing protein</fullName>
    </submittedName>
</protein>
<dbReference type="AlphaFoldDB" id="A0A164TWT2"/>
<gene>
    <name evidence="2" type="ORF">SISNIDRAFT_455306</name>
</gene>
<dbReference type="PANTHER" id="PTHR32251:SF17">
    <property type="entry name" value="STEROID 5-ALPHA REDUCTASE C-TERMINAL DOMAIN-CONTAINING PROTEIN"/>
    <property type="match status" value="1"/>
</dbReference>
<dbReference type="PROSITE" id="PS50244">
    <property type="entry name" value="S5A_REDUCTASE"/>
    <property type="match status" value="1"/>
</dbReference>
<organism evidence="2 3">
    <name type="scientific">Sistotremastrum niveocremeum HHB9708</name>
    <dbReference type="NCBI Taxonomy" id="1314777"/>
    <lineage>
        <taxon>Eukaryota</taxon>
        <taxon>Fungi</taxon>
        <taxon>Dikarya</taxon>
        <taxon>Basidiomycota</taxon>
        <taxon>Agaricomycotina</taxon>
        <taxon>Agaricomycetes</taxon>
        <taxon>Sistotremastrales</taxon>
        <taxon>Sistotremastraceae</taxon>
        <taxon>Sertulicium</taxon>
        <taxon>Sertulicium niveocremeum</taxon>
    </lineage>
</organism>
<sequence length="288" mass="31770">MAVLSRLLPCATSAFALQAILAGVFVPLQNEKYYDLGGAAGFLSTTFVSLYYPSLRAKYWDRIPGALLPSITSFAPRQLLLSAALGIWTARLGSFLAMRAIKAGGDSRFDEVKKEPAKFTAFWMAQATWVFVVGLPVYLVNTLPTPLHPPLGRRDFAALALVGGSFLFEVIADNQKSAWRREKAEGKHSEKFITRGLWGISRHPNYVGEVGIWTGIWLLATRTLQTAAFPSYIPIVAAASPALTYFLLTKVSGIPPLEKSGDKKFGDDPKWKEYKERVPVMFPWGPRG</sequence>
<feature type="transmembrane region" description="Helical" evidence="1">
    <location>
        <begin position="156"/>
        <end position="172"/>
    </location>
</feature>
<proteinExistence type="predicted"/>
<dbReference type="Gene3D" id="1.20.120.1630">
    <property type="match status" value="1"/>
</dbReference>
<keyword evidence="1" id="KW-0812">Transmembrane</keyword>
<keyword evidence="1" id="KW-0472">Membrane</keyword>
<feature type="transmembrane region" description="Helical" evidence="1">
    <location>
        <begin position="119"/>
        <end position="140"/>
    </location>
</feature>
<keyword evidence="3" id="KW-1185">Reference proteome</keyword>
<dbReference type="OrthoDB" id="67965at2759"/>
<name>A0A164TWT2_9AGAM</name>
<dbReference type="InterPro" id="IPR010721">
    <property type="entry name" value="UstE-like"/>
</dbReference>
<dbReference type="EMBL" id="KV419409">
    <property type="protein sequence ID" value="KZS92705.1"/>
    <property type="molecule type" value="Genomic_DNA"/>
</dbReference>
<accession>A0A164TWT2</accession>
<reference evidence="2 3" key="1">
    <citation type="journal article" date="2016" name="Mol. Biol. Evol.">
        <title>Comparative Genomics of Early-Diverging Mushroom-Forming Fungi Provides Insights into the Origins of Lignocellulose Decay Capabilities.</title>
        <authorList>
            <person name="Nagy L.G."/>
            <person name="Riley R."/>
            <person name="Tritt A."/>
            <person name="Adam C."/>
            <person name="Daum C."/>
            <person name="Floudas D."/>
            <person name="Sun H."/>
            <person name="Yadav J.S."/>
            <person name="Pangilinan J."/>
            <person name="Larsson K.H."/>
            <person name="Matsuura K."/>
            <person name="Barry K."/>
            <person name="Labutti K."/>
            <person name="Kuo R."/>
            <person name="Ohm R.A."/>
            <person name="Bhattacharya S.S."/>
            <person name="Shirouzu T."/>
            <person name="Yoshinaga Y."/>
            <person name="Martin F.M."/>
            <person name="Grigoriev I.V."/>
            <person name="Hibbett D.S."/>
        </authorList>
    </citation>
    <scope>NUCLEOTIDE SEQUENCE [LARGE SCALE GENOMIC DNA]</scope>
    <source>
        <strain evidence="2 3">HHB9708</strain>
    </source>
</reference>
<evidence type="ECO:0000256" key="1">
    <source>
        <dbReference type="SAM" id="Phobius"/>
    </source>
</evidence>
<evidence type="ECO:0000313" key="3">
    <source>
        <dbReference type="Proteomes" id="UP000076722"/>
    </source>
</evidence>
<dbReference type="GO" id="GO:0016020">
    <property type="term" value="C:membrane"/>
    <property type="evidence" value="ECO:0007669"/>
    <property type="project" value="TreeGrafter"/>
</dbReference>
<keyword evidence="1" id="KW-1133">Transmembrane helix</keyword>
<dbReference type="Proteomes" id="UP000076722">
    <property type="component" value="Unassembled WGS sequence"/>
</dbReference>
<feature type="transmembrane region" description="Helical" evidence="1">
    <location>
        <begin position="6"/>
        <end position="26"/>
    </location>
</feature>
<feature type="transmembrane region" description="Helical" evidence="1">
    <location>
        <begin position="33"/>
        <end position="52"/>
    </location>
</feature>
<dbReference type="PANTHER" id="PTHR32251">
    <property type="entry name" value="3-OXO-5-ALPHA-STEROID 4-DEHYDROGENASE"/>
    <property type="match status" value="1"/>
</dbReference>
<evidence type="ECO:0000313" key="2">
    <source>
        <dbReference type="EMBL" id="KZS92705.1"/>
    </source>
</evidence>
<dbReference type="Pfam" id="PF06966">
    <property type="entry name" value="DUF1295"/>
    <property type="match status" value="1"/>
</dbReference>